<dbReference type="GO" id="GO:0003723">
    <property type="term" value="F:RNA binding"/>
    <property type="evidence" value="ECO:0007669"/>
    <property type="project" value="InterPro"/>
</dbReference>
<dbReference type="PANTHER" id="PTHR21600:SF52">
    <property type="entry name" value="PSEUDOURIDINE SYNTHASE RSUA_RLUA-LIKE DOMAIN-CONTAINING PROTEIN"/>
    <property type="match status" value="1"/>
</dbReference>
<proteinExistence type="predicted"/>
<dbReference type="Gene3D" id="3.30.2350.10">
    <property type="entry name" value="Pseudouridine synthase"/>
    <property type="match status" value="1"/>
</dbReference>
<dbReference type="Proteomes" id="UP000036987">
    <property type="component" value="Unassembled WGS sequence"/>
</dbReference>
<dbReference type="GO" id="GO:0009982">
    <property type="term" value="F:pseudouridine synthase activity"/>
    <property type="evidence" value="ECO:0000318"/>
    <property type="project" value="GO_Central"/>
</dbReference>
<dbReference type="AlphaFoldDB" id="A0A0K9PVM7"/>
<dbReference type="InterPro" id="IPR006145">
    <property type="entry name" value="PsdUridine_synth_RsuA/RluA"/>
</dbReference>
<accession>A0A0K9PVM7</accession>
<dbReference type="GO" id="GO:0000455">
    <property type="term" value="P:enzyme-directed rRNA pseudouridine synthesis"/>
    <property type="evidence" value="ECO:0000318"/>
    <property type="project" value="GO_Central"/>
</dbReference>
<dbReference type="OMA" id="GEHHSYK"/>
<evidence type="ECO:0000313" key="2">
    <source>
        <dbReference type="EMBL" id="KMZ73083.1"/>
    </source>
</evidence>
<comment type="caution">
    <text evidence="2">The sequence shown here is derived from an EMBL/GenBank/DDBJ whole genome shotgun (WGS) entry which is preliminary data.</text>
</comment>
<dbReference type="PANTHER" id="PTHR21600">
    <property type="entry name" value="MITOCHONDRIAL RNA PSEUDOURIDINE SYNTHASE"/>
    <property type="match status" value="1"/>
</dbReference>
<evidence type="ECO:0000259" key="1">
    <source>
        <dbReference type="Pfam" id="PF00849"/>
    </source>
</evidence>
<dbReference type="OrthoDB" id="424794at2759"/>
<feature type="domain" description="Pseudouridine synthase RsuA/RluA-like" evidence="1">
    <location>
        <begin position="211"/>
        <end position="380"/>
    </location>
</feature>
<dbReference type="InterPro" id="IPR050188">
    <property type="entry name" value="RluA_PseudoU_synthase"/>
</dbReference>
<reference evidence="3" key="1">
    <citation type="journal article" date="2016" name="Nature">
        <title>The genome of the seagrass Zostera marina reveals angiosperm adaptation to the sea.</title>
        <authorList>
            <person name="Olsen J.L."/>
            <person name="Rouze P."/>
            <person name="Verhelst B."/>
            <person name="Lin Y.-C."/>
            <person name="Bayer T."/>
            <person name="Collen J."/>
            <person name="Dattolo E."/>
            <person name="De Paoli E."/>
            <person name="Dittami S."/>
            <person name="Maumus F."/>
            <person name="Michel G."/>
            <person name="Kersting A."/>
            <person name="Lauritano C."/>
            <person name="Lohaus R."/>
            <person name="Toepel M."/>
            <person name="Tonon T."/>
            <person name="Vanneste K."/>
            <person name="Amirebrahimi M."/>
            <person name="Brakel J."/>
            <person name="Bostroem C."/>
            <person name="Chovatia M."/>
            <person name="Grimwood J."/>
            <person name="Jenkins J.W."/>
            <person name="Jueterbock A."/>
            <person name="Mraz A."/>
            <person name="Stam W.T."/>
            <person name="Tice H."/>
            <person name="Bornberg-Bauer E."/>
            <person name="Green P.J."/>
            <person name="Pearson G.A."/>
            <person name="Procaccini G."/>
            <person name="Duarte C.M."/>
            <person name="Schmutz J."/>
            <person name="Reusch T.B.H."/>
            <person name="Van de Peer Y."/>
        </authorList>
    </citation>
    <scope>NUCLEOTIDE SEQUENCE [LARGE SCALE GENOMIC DNA]</scope>
    <source>
        <strain evidence="3">cv. Finnish</strain>
    </source>
</reference>
<protein>
    <submittedName>
        <fullName evidence="2">RNA pseudouridine synthase 6, chloroplastic</fullName>
    </submittedName>
</protein>
<dbReference type="Pfam" id="PF00849">
    <property type="entry name" value="PseudoU_synth_2"/>
    <property type="match status" value="1"/>
</dbReference>
<dbReference type="SUPFAM" id="SSF55120">
    <property type="entry name" value="Pseudouridine synthase"/>
    <property type="match status" value="1"/>
</dbReference>
<dbReference type="InterPro" id="IPR020103">
    <property type="entry name" value="PsdUridine_synth_cat_dom_sf"/>
</dbReference>
<gene>
    <name evidence="2" type="ORF">ZOSMA_154G00250</name>
</gene>
<sequence>MAVFTASLAAMALAGRSPWSVITPPVIFSLSRNNVYSRFIRPVATLATSLNTVDAGTFNLDDGHQERQEYTRLLPCSPQNSSPRIEHLIVSEDGTAVDYISKALNIPPLFVADLIHFGAVHYALVSPKPPTTATSEQVRLFKEVTAASVLKKRASIKGKTIREAQKTFRITQVDESVEAGMYLRVHVHPKRFPRCYEIDWKSRVLSVDELYVVLDKPAGISVGGTTDNIEESCVTFTSRALGLTVPLKTTHQIDNCTDGCVVLAKTKDFCSTFHKLIREKKVKKMYLALTAAPVPTGILSHYMRPVNFAPKIVSKDCISGWHLCELEVLSCKEIPWPDAEVEEKYHIEDCGWDGSKKVAYECEIDLLTGKTHQIRAQLAAIGAPIIGDSMYMPAVIAERENPCLNPFGQGKKTEFSNEDDRTKAVGNWLSKYGKEPHVAIGLQASLISWFDRVYYARTPWWKQ</sequence>
<organism evidence="2 3">
    <name type="scientific">Zostera marina</name>
    <name type="common">Eelgrass</name>
    <dbReference type="NCBI Taxonomy" id="29655"/>
    <lineage>
        <taxon>Eukaryota</taxon>
        <taxon>Viridiplantae</taxon>
        <taxon>Streptophyta</taxon>
        <taxon>Embryophyta</taxon>
        <taxon>Tracheophyta</taxon>
        <taxon>Spermatophyta</taxon>
        <taxon>Magnoliopsida</taxon>
        <taxon>Liliopsida</taxon>
        <taxon>Zosteraceae</taxon>
        <taxon>Zostera</taxon>
    </lineage>
</organism>
<keyword evidence="3" id="KW-1185">Reference proteome</keyword>
<name>A0A0K9PVM7_ZOSMR</name>
<dbReference type="EMBL" id="LFYR01000604">
    <property type="protein sequence ID" value="KMZ73083.1"/>
    <property type="molecule type" value="Genomic_DNA"/>
</dbReference>
<evidence type="ECO:0000313" key="3">
    <source>
        <dbReference type="Proteomes" id="UP000036987"/>
    </source>
</evidence>
<dbReference type="CDD" id="cd02869">
    <property type="entry name" value="PseudoU_synth_RluA_like"/>
    <property type="match status" value="1"/>
</dbReference>
<dbReference type="STRING" id="29655.A0A0K9PVM7"/>